<evidence type="ECO:0000313" key="6">
    <source>
        <dbReference type="Proteomes" id="UP000714275"/>
    </source>
</evidence>
<dbReference type="EMBL" id="JABBWD010000079">
    <property type="protein sequence ID" value="KAG1768439.1"/>
    <property type="molecule type" value="Genomic_DNA"/>
</dbReference>
<dbReference type="PROSITE" id="PS50600">
    <property type="entry name" value="ULP_PROTEASE"/>
    <property type="match status" value="1"/>
</dbReference>
<evidence type="ECO:0000259" key="4">
    <source>
        <dbReference type="PROSITE" id="PS50600"/>
    </source>
</evidence>
<keyword evidence="3" id="KW-0378">Hydrolase</keyword>
<dbReference type="InterPro" id="IPR038765">
    <property type="entry name" value="Papain-like_cys_pep_sf"/>
</dbReference>
<dbReference type="OrthoDB" id="2979847at2759"/>
<dbReference type="Gene3D" id="3.40.395.10">
    <property type="entry name" value="Adenoviral Proteinase, Chain A"/>
    <property type="match status" value="1"/>
</dbReference>
<organism evidence="5 6">
    <name type="scientific">Suillus placidus</name>
    <dbReference type="NCBI Taxonomy" id="48579"/>
    <lineage>
        <taxon>Eukaryota</taxon>
        <taxon>Fungi</taxon>
        <taxon>Dikarya</taxon>
        <taxon>Basidiomycota</taxon>
        <taxon>Agaricomycotina</taxon>
        <taxon>Agaricomycetes</taxon>
        <taxon>Agaricomycetidae</taxon>
        <taxon>Boletales</taxon>
        <taxon>Suillineae</taxon>
        <taxon>Suillaceae</taxon>
        <taxon>Suillus</taxon>
    </lineage>
</organism>
<evidence type="ECO:0000256" key="3">
    <source>
        <dbReference type="ARBA" id="ARBA00022801"/>
    </source>
</evidence>
<dbReference type="GO" id="GO:0006508">
    <property type="term" value="P:proteolysis"/>
    <property type="evidence" value="ECO:0007669"/>
    <property type="project" value="UniProtKB-KW"/>
</dbReference>
<dbReference type="AlphaFoldDB" id="A0A9P7CWI6"/>
<feature type="domain" description="Ubiquitin-like protease family profile" evidence="4">
    <location>
        <begin position="92"/>
        <end position="259"/>
    </location>
</feature>
<proteinExistence type="inferred from homology"/>
<sequence>MEMNVIGKAPQHIAMHPLLELPKDALARILPQKSLSVLEFLSFKLPAIMVTTKHVTIEAFFSKDQPSLGDAQLIQDLPIHSTQSGTLNGFAVVEPVVKLAVYATDDWLFDVHENQMLDLLRRRIQRQPQSQKIEIENIYFYGFLKKAYEIHSSGEHEGRYFAHARETGDAMALGLGSCIGFLVNINENHWVAVVIDFESSTIFYGDSIYTKLPTGFLAVLHWWTHHHTGQHFEEKSLIITHRKDSFSCGLLSFNALAHHVLPSEYPLIMALQVRIGRLNVMLDVIDRHLNQNSALAGKVDLPIPTTNN</sequence>
<name>A0A9P7CWI6_9AGAM</name>
<dbReference type="SUPFAM" id="SSF54001">
    <property type="entry name" value="Cysteine proteinases"/>
    <property type="match status" value="1"/>
</dbReference>
<dbReference type="GO" id="GO:0008234">
    <property type="term" value="F:cysteine-type peptidase activity"/>
    <property type="evidence" value="ECO:0007669"/>
    <property type="project" value="InterPro"/>
</dbReference>
<reference evidence="5" key="1">
    <citation type="journal article" date="2020" name="New Phytol.">
        <title>Comparative genomics reveals dynamic genome evolution in host specialist ectomycorrhizal fungi.</title>
        <authorList>
            <person name="Lofgren L.A."/>
            <person name="Nguyen N.H."/>
            <person name="Vilgalys R."/>
            <person name="Ruytinx J."/>
            <person name="Liao H.L."/>
            <person name="Branco S."/>
            <person name="Kuo A."/>
            <person name="LaButti K."/>
            <person name="Lipzen A."/>
            <person name="Andreopoulos W."/>
            <person name="Pangilinan J."/>
            <person name="Riley R."/>
            <person name="Hundley H."/>
            <person name="Na H."/>
            <person name="Barry K."/>
            <person name="Grigoriev I.V."/>
            <person name="Stajich J.E."/>
            <person name="Kennedy P.G."/>
        </authorList>
    </citation>
    <scope>NUCLEOTIDE SEQUENCE</scope>
    <source>
        <strain evidence="5">DOB743</strain>
    </source>
</reference>
<dbReference type="Pfam" id="PF02902">
    <property type="entry name" value="Peptidase_C48"/>
    <property type="match status" value="1"/>
</dbReference>
<comment type="caution">
    <text evidence="5">The sequence shown here is derived from an EMBL/GenBank/DDBJ whole genome shotgun (WGS) entry which is preliminary data.</text>
</comment>
<evidence type="ECO:0000256" key="2">
    <source>
        <dbReference type="ARBA" id="ARBA00022670"/>
    </source>
</evidence>
<accession>A0A9P7CWI6</accession>
<keyword evidence="2" id="KW-0645">Protease</keyword>
<protein>
    <recommendedName>
        <fullName evidence="4">Ubiquitin-like protease family profile domain-containing protein</fullName>
    </recommendedName>
</protein>
<dbReference type="GO" id="GO:0019783">
    <property type="term" value="F:ubiquitin-like protein peptidase activity"/>
    <property type="evidence" value="ECO:0007669"/>
    <property type="project" value="UniProtKB-ARBA"/>
</dbReference>
<evidence type="ECO:0000313" key="5">
    <source>
        <dbReference type="EMBL" id="KAG1768439.1"/>
    </source>
</evidence>
<dbReference type="InterPro" id="IPR003653">
    <property type="entry name" value="Peptidase_C48_C"/>
</dbReference>
<dbReference type="Proteomes" id="UP000714275">
    <property type="component" value="Unassembled WGS sequence"/>
</dbReference>
<comment type="similarity">
    <text evidence="1">Belongs to the peptidase C48 family.</text>
</comment>
<evidence type="ECO:0000256" key="1">
    <source>
        <dbReference type="ARBA" id="ARBA00005234"/>
    </source>
</evidence>
<gene>
    <name evidence="5" type="ORF">EV702DRAFT_1203278</name>
</gene>
<keyword evidence="6" id="KW-1185">Reference proteome</keyword>